<keyword evidence="1" id="KW-1133">Transmembrane helix</keyword>
<evidence type="ECO:0000256" key="1">
    <source>
        <dbReference type="SAM" id="Phobius"/>
    </source>
</evidence>
<evidence type="ECO:0000313" key="2">
    <source>
        <dbReference type="EMBL" id="OAQ35515.1"/>
    </source>
</evidence>
<protein>
    <submittedName>
        <fullName evidence="2">Uncharacterized protein</fullName>
    </submittedName>
</protein>
<name>A0A197KDC9_9FUNG</name>
<sequence>MMLSSIQSRSSLVQPSCFAVCVCVVCILSLSITPVRSVLELVFVCMWVKVRSVRREDEGDVDMNSPSFFSILTVLVTLIHHFFCFFIFLAPHRFVLSNNAHGCCGGYCESQNPGFVGEISNRNSKISRE</sequence>
<organism evidence="2 3">
    <name type="scientific">Linnemannia elongata AG-77</name>
    <dbReference type="NCBI Taxonomy" id="1314771"/>
    <lineage>
        <taxon>Eukaryota</taxon>
        <taxon>Fungi</taxon>
        <taxon>Fungi incertae sedis</taxon>
        <taxon>Mucoromycota</taxon>
        <taxon>Mortierellomycotina</taxon>
        <taxon>Mortierellomycetes</taxon>
        <taxon>Mortierellales</taxon>
        <taxon>Mortierellaceae</taxon>
        <taxon>Linnemannia</taxon>
    </lineage>
</organism>
<accession>A0A197KDC9</accession>
<dbReference type="Proteomes" id="UP000078512">
    <property type="component" value="Unassembled WGS sequence"/>
</dbReference>
<keyword evidence="3" id="KW-1185">Reference proteome</keyword>
<reference evidence="2 3" key="1">
    <citation type="submission" date="2016-05" db="EMBL/GenBank/DDBJ databases">
        <title>Genome sequencing reveals origins of a unique bacterial endosymbiosis in the earliest lineages of terrestrial Fungi.</title>
        <authorList>
            <consortium name="DOE Joint Genome Institute"/>
            <person name="Uehling J."/>
            <person name="Gryganskyi A."/>
            <person name="Hameed K."/>
            <person name="Tschaplinski T."/>
            <person name="Misztal P."/>
            <person name="Wu S."/>
            <person name="Desiro A."/>
            <person name="Vande Pol N."/>
            <person name="Du Z.-Y."/>
            <person name="Zienkiewicz A."/>
            <person name="Zienkiewicz K."/>
            <person name="Morin E."/>
            <person name="Tisserant E."/>
            <person name="Splivallo R."/>
            <person name="Hainaut M."/>
            <person name="Henrissat B."/>
            <person name="Ohm R."/>
            <person name="Kuo A."/>
            <person name="Yan J."/>
            <person name="Lipzen A."/>
            <person name="Nolan M."/>
            <person name="Labutti K."/>
            <person name="Barry K."/>
            <person name="Goldstein A."/>
            <person name="Labbe J."/>
            <person name="Schadt C."/>
            <person name="Tuskan G."/>
            <person name="Grigoriev I."/>
            <person name="Martin F."/>
            <person name="Vilgalys R."/>
            <person name="Bonito G."/>
        </authorList>
    </citation>
    <scope>NUCLEOTIDE SEQUENCE [LARGE SCALE GENOMIC DNA]</scope>
    <source>
        <strain evidence="2 3">AG-77</strain>
    </source>
</reference>
<dbReference type="AlphaFoldDB" id="A0A197KDC9"/>
<feature type="transmembrane region" description="Helical" evidence="1">
    <location>
        <begin position="12"/>
        <end position="32"/>
    </location>
</feature>
<proteinExistence type="predicted"/>
<keyword evidence="1" id="KW-0812">Transmembrane</keyword>
<dbReference type="EMBL" id="KV442014">
    <property type="protein sequence ID" value="OAQ35515.1"/>
    <property type="molecule type" value="Genomic_DNA"/>
</dbReference>
<feature type="transmembrane region" description="Helical" evidence="1">
    <location>
        <begin position="68"/>
        <end position="89"/>
    </location>
</feature>
<gene>
    <name evidence="2" type="ORF">K457DRAFT_580020</name>
</gene>
<evidence type="ECO:0000313" key="3">
    <source>
        <dbReference type="Proteomes" id="UP000078512"/>
    </source>
</evidence>
<keyword evidence="1" id="KW-0472">Membrane</keyword>